<comment type="cofactor">
    <cofactor evidence="1 14 15">
        <name>Zn(2+)</name>
        <dbReference type="ChEBI" id="CHEBI:29105"/>
    </cofactor>
</comment>
<name>A0A0R1Q977_9LACO</name>
<dbReference type="Pfam" id="PF00383">
    <property type="entry name" value="dCMP_cyt_deam_1"/>
    <property type="match status" value="1"/>
</dbReference>
<evidence type="ECO:0000256" key="12">
    <source>
        <dbReference type="PIRSR" id="PIRSR606262-1"/>
    </source>
</evidence>
<dbReference type="NCBIfam" id="TIGR01354">
    <property type="entry name" value="cyt_deam_tetra"/>
    <property type="match status" value="1"/>
</dbReference>
<evidence type="ECO:0000256" key="2">
    <source>
        <dbReference type="ARBA" id="ARBA00003949"/>
    </source>
</evidence>
<keyword evidence="7 15" id="KW-0378">Hydrolase</keyword>
<evidence type="ECO:0000256" key="6">
    <source>
        <dbReference type="ARBA" id="ARBA00022723"/>
    </source>
</evidence>
<dbReference type="NCBIfam" id="NF004064">
    <property type="entry name" value="PRK05578.1"/>
    <property type="match status" value="1"/>
</dbReference>
<dbReference type="RefSeq" id="WP_054714121.1">
    <property type="nucleotide sequence ID" value="NZ_AZEU01000313.1"/>
</dbReference>
<evidence type="ECO:0000256" key="8">
    <source>
        <dbReference type="ARBA" id="ARBA00022833"/>
    </source>
</evidence>
<dbReference type="InterPro" id="IPR016192">
    <property type="entry name" value="APOBEC/CMP_deaminase_Zn-bd"/>
</dbReference>
<feature type="domain" description="CMP/dCMP-type deaminase" evidence="16">
    <location>
        <begin position="1"/>
        <end position="126"/>
    </location>
</feature>
<evidence type="ECO:0000256" key="1">
    <source>
        <dbReference type="ARBA" id="ARBA00001947"/>
    </source>
</evidence>
<reference evidence="17 18" key="1">
    <citation type="journal article" date="2015" name="Genome Announc.">
        <title>Expanding the biotechnology potential of lactobacilli through comparative genomics of 213 strains and associated genera.</title>
        <authorList>
            <person name="Sun Z."/>
            <person name="Harris H.M."/>
            <person name="McCann A."/>
            <person name="Guo C."/>
            <person name="Argimon S."/>
            <person name="Zhang W."/>
            <person name="Yang X."/>
            <person name="Jeffery I.B."/>
            <person name="Cooney J.C."/>
            <person name="Kagawa T.F."/>
            <person name="Liu W."/>
            <person name="Song Y."/>
            <person name="Salvetti E."/>
            <person name="Wrobel A."/>
            <person name="Rasinkangas P."/>
            <person name="Parkhill J."/>
            <person name="Rea M.C."/>
            <person name="O'Sullivan O."/>
            <person name="Ritari J."/>
            <person name="Douillard F.P."/>
            <person name="Paul Ross R."/>
            <person name="Yang R."/>
            <person name="Briner A.E."/>
            <person name="Felis G.E."/>
            <person name="de Vos W.M."/>
            <person name="Barrangou R."/>
            <person name="Klaenhammer T.R."/>
            <person name="Caufield P.W."/>
            <person name="Cui Y."/>
            <person name="Zhang H."/>
            <person name="O'Toole P.W."/>
        </authorList>
    </citation>
    <scope>NUCLEOTIDE SEQUENCE [LARGE SCALE GENOMIC DNA]</scope>
    <source>
        <strain evidence="17 18">DSM 13343</strain>
    </source>
</reference>
<dbReference type="FunFam" id="3.40.140.10:FF:000008">
    <property type="entry name" value="Cytidine deaminase"/>
    <property type="match status" value="1"/>
</dbReference>
<dbReference type="GO" id="GO:0008270">
    <property type="term" value="F:zinc ion binding"/>
    <property type="evidence" value="ECO:0007669"/>
    <property type="project" value="UniProtKB-UniRule"/>
</dbReference>
<dbReference type="InterPro" id="IPR002125">
    <property type="entry name" value="CMP_dCMP_dom"/>
</dbReference>
<keyword evidence="18" id="KW-1185">Reference proteome</keyword>
<evidence type="ECO:0000256" key="3">
    <source>
        <dbReference type="ARBA" id="ARBA00006576"/>
    </source>
</evidence>
<feature type="binding site" evidence="13">
    <location>
        <begin position="40"/>
        <end position="46"/>
    </location>
    <ligand>
        <name>substrate</name>
    </ligand>
</feature>
<keyword evidence="8 14" id="KW-0862">Zinc</keyword>
<dbReference type="AlphaFoldDB" id="A0A0R1Q977"/>
<comment type="similarity">
    <text evidence="3 15">Belongs to the cytidine and deoxycytidylate deaminase family.</text>
</comment>
<evidence type="ECO:0000256" key="4">
    <source>
        <dbReference type="ARBA" id="ARBA00012783"/>
    </source>
</evidence>
<evidence type="ECO:0000256" key="13">
    <source>
        <dbReference type="PIRSR" id="PIRSR606262-2"/>
    </source>
</evidence>
<comment type="catalytic activity">
    <reaction evidence="10 15">
        <text>2'-deoxycytidine + H2O + H(+) = 2'-deoxyuridine + NH4(+)</text>
        <dbReference type="Rhea" id="RHEA:13433"/>
        <dbReference type="ChEBI" id="CHEBI:15377"/>
        <dbReference type="ChEBI" id="CHEBI:15378"/>
        <dbReference type="ChEBI" id="CHEBI:15698"/>
        <dbReference type="ChEBI" id="CHEBI:16450"/>
        <dbReference type="ChEBI" id="CHEBI:28938"/>
        <dbReference type="EC" id="3.5.4.5"/>
    </reaction>
</comment>
<dbReference type="GO" id="GO:0004126">
    <property type="term" value="F:cytidine deaminase activity"/>
    <property type="evidence" value="ECO:0007669"/>
    <property type="project" value="UniProtKB-UniRule"/>
</dbReference>
<comment type="catalytic activity">
    <reaction evidence="11 15">
        <text>cytidine + H2O + H(+) = uridine + NH4(+)</text>
        <dbReference type="Rhea" id="RHEA:16069"/>
        <dbReference type="ChEBI" id="CHEBI:15377"/>
        <dbReference type="ChEBI" id="CHEBI:15378"/>
        <dbReference type="ChEBI" id="CHEBI:16704"/>
        <dbReference type="ChEBI" id="CHEBI:17562"/>
        <dbReference type="ChEBI" id="CHEBI:28938"/>
        <dbReference type="EC" id="3.5.4.5"/>
    </reaction>
</comment>
<evidence type="ECO:0000259" key="16">
    <source>
        <dbReference type="PROSITE" id="PS51747"/>
    </source>
</evidence>
<evidence type="ECO:0000313" key="18">
    <source>
        <dbReference type="Proteomes" id="UP000051790"/>
    </source>
</evidence>
<feature type="binding site" evidence="14">
    <location>
        <position position="87"/>
    </location>
    <ligand>
        <name>Zn(2+)</name>
        <dbReference type="ChEBI" id="CHEBI:29105"/>
        <note>catalytic</note>
    </ligand>
</feature>
<comment type="caution">
    <text evidence="17">The sequence shown here is derived from an EMBL/GenBank/DDBJ whole genome shotgun (WGS) entry which is preliminary data.</text>
</comment>
<sequence length="129" mass="13340">MDELIQAATKARENSYSPYSKFAVGAAVQTSAGEIFGGCNIENASYGLSMCAERNAIFNAVSAGHQDLVAIAVIGQTDGPISPCGACRQVISEFLPQQAPVYLTNLAGNTVTTTVAAILPGAFLKGELI</sequence>
<dbReference type="EMBL" id="AZEU01000313">
    <property type="protein sequence ID" value="KRL37835.1"/>
    <property type="molecule type" value="Genomic_DNA"/>
</dbReference>
<dbReference type="PROSITE" id="PS51747">
    <property type="entry name" value="CYT_DCMP_DEAMINASES_2"/>
    <property type="match status" value="1"/>
</dbReference>
<feature type="active site" description="Proton donor" evidence="12">
    <location>
        <position position="53"/>
    </location>
</feature>
<dbReference type="Gene3D" id="3.40.140.10">
    <property type="entry name" value="Cytidine Deaminase, domain 2"/>
    <property type="match status" value="1"/>
</dbReference>
<evidence type="ECO:0000256" key="9">
    <source>
        <dbReference type="ARBA" id="ARBA00032005"/>
    </source>
</evidence>
<dbReference type="PROSITE" id="PS00903">
    <property type="entry name" value="CYT_DCMP_DEAMINASES_1"/>
    <property type="match status" value="1"/>
</dbReference>
<evidence type="ECO:0000256" key="5">
    <source>
        <dbReference type="ARBA" id="ARBA00018266"/>
    </source>
</evidence>
<feature type="binding site" evidence="14">
    <location>
        <position position="84"/>
    </location>
    <ligand>
        <name>Zn(2+)</name>
        <dbReference type="ChEBI" id="CHEBI:29105"/>
        <note>catalytic</note>
    </ligand>
</feature>
<protein>
    <recommendedName>
        <fullName evidence="5 15">Cytidine deaminase</fullName>
        <ecNumber evidence="4 15">3.5.4.5</ecNumber>
    </recommendedName>
    <alternativeName>
        <fullName evidence="9 15">Cytidine aminohydrolase</fullName>
    </alternativeName>
</protein>
<evidence type="ECO:0000256" key="14">
    <source>
        <dbReference type="PIRSR" id="PIRSR606262-3"/>
    </source>
</evidence>
<dbReference type="InterPro" id="IPR006262">
    <property type="entry name" value="Cyt_deam_tetra"/>
</dbReference>
<accession>A0A0R1Q977</accession>
<gene>
    <name evidence="17" type="ORF">FD01_GL002793</name>
</gene>
<dbReference type="SUPFAM" id="SSF53927">
    <property type="entry name" value="Cytidine deaminase-like"/>
    <property type="match status" value="1"/>
</dbReference>
<evidence type="ECO:0000256" key="10">
    <source>
        <dbReference type="ARBA" id="ARBA00049252"/>
    </source>
</evidence>
<evidence type="ECO:0000313" key="17">
    <source>
        <dbReference type="EMBL" id="KRL37835.1"/>
    </source>
</evidence>
<dbReference type="PANTHER" id="PTHR11644">
    <property type="entry name" value="CYTIDINE DEAMINASE"/>
    <property type="match status" value="1"/>
</dbReference>
<dbReference type="OrthoDB" id="9795347at2"/>
<evidence type="ECO:0000256" key="11">
    <source>
        <dbReference type="ARBA" id="ARBA00049558"/>
    </source>
</evidence>
<dbReference type="InterPro" id="IPR050202">
    <property type="entry name" value="Cyt/Deoxycyt_deaminase"/>
</dbReference>
<dbReference type="PANTHER" id="PTHR11644:SF2">
    <property type="entry name" value="CYTIDINE DEAMINASE"/>
    <property type="match status" value="1"/>
</dbReference>
<dbReference type="InterPro" id="IPR016193">
    <property type="entry name" value="Cytidine_deaminase-like"/>
</dbReference>
<keyword evidence="6 14" id="KW-0479">Metal-binding</keyword>
<dbReference type="GO" id="GO:0072527">
    <property type="term" value="P:pyrimidine-containing compound metabolic process"/>
    <property type="evidence" value="ECO:0007669"/>
    <property type="project" value="UniProtKB-ARBA"/>
</dbReference>
<dbReference type="EC" id="3.5.4.5" evidence="4 15"/>
<evidence type="ECO:0000256" key="7">
    <source>
        <dbReference type="ARBA" id="ARBA00022801"/>
    </source>
</evidence>
<proteinExistence type="inferred from homology"/>
<dbReference type="GO" id="GO:0042802">
    <property type="term" value="F:identical protein binding"/>
    <property type="evidence" value="ECO:0007669"/>
    <property type="project" value="UniProtKB-ARBA"/>
</dbReference>
<dbReference type="GO" id="GO:0055086">
    <property type="term" value="P:nucleobase-containing small molecule metabolic process"/>
    <property type="evidence" value="ECO:0007669"/>
    <property type="project" value="UniProtKB-ARBA"/>
</dbReference>
<dbReference type="Proteomes" id="UP000051790">
    <property type="component" value="Unassembled WGS sequence"/>
</dbReference>
<organism evidence="17 18">
    <name type="scientific">Lacticaseibacillus manihotivorans DSM 13343 = JCM 12514</name>
    <dbReference type="NCBI Taxonomy" id="1423769"/>
    <lineage>
        <taxon>Bacteria</taxon>
        <taxon>Bacillati</taxon>
        <taxon>Bacillota</taxon>
        <taxon>Bacilli</taxon>
        <taxon>Lactobacillales</taxon>
        <taxon>Lactobacillaceae</taxon>
        <taxon>Lacticaseibacillus</taxon>
    </lineage>
</organism>
<evidence type="ECO:0000256" key="15">
    <source>
        <dbReference type="RuleBase" id="RU364006"/>
    </source>
</evidence>
<comment type="function">
    <text evidence="2 15">This enzyme scavenges exogenous and endogenous cytidine and 2'-deoxycytidine for UMP synthesis.</text>
</comment>
<dbReference type="GO" id="GO:0005829">
    <property type="term" value="C:cytosol"/>
    <property type="evidence" value="ECO:0007669"/>
    <property type="project" value="TreeGrafter"/>
</dbReference>
<dbReference type="PATRIC" id="fig|1423769.4.peg.3013"/>
<feature type="binding site" evidence="14">
    <location>
        <position position="51"/>
    </location>
    <ligand>
        <name>Zn(2+)</name>
        <dbReference type="ChEBI" id="CHEBI:29105"/>
        <note>catalytic</note>
    </ligand>
</feature>
<dbReference type="CDD" id="cd01283">
    <property type="entry name" value="cytidine_deaminase"/>
    <property type="match status" value="1"/>
</dbReference>